<feature type="non-terminal residue" evidence="1">
    <location>
        <position position="1"/>
    </location>
</feature>
<keyword evidence="2" id="KW-1185">Reference proteome</keyword>
<evidence type="ECO:0000313" key="1">
    <source>
        <dbReference type="EMBL" id="GMT10045.1"/>
    </source>
</evidence>
<organism evidence="1 2">
    <name type="scientific">Pristionchus fissidentatus</name>
    <dbReference type="NCBI Taxonomy" id="1538716"/>
    <lineage>
        <taxon>Eukaryota</taxon>
        <taxon>Metazoa</taxon>
        <taxon>Ecdysozoa</taxon>
        <taxon>Nematoda</taxon>
        <taxon>Chromadorea</taxon>
        <taxon>Rhabditida</taxon>
        <taxon>Rhabditina</taxon>
        <taxon>Diplogasteromorpha</taxon>
        <taxon>Diplogasteroidea</taxon>
        <taxon>Neodiplogasteridae</taxon>
        <taxon>Pristionchus</taxon>
    </lineage>
</organism>
<dbReference type="Proteomes" id="UP001432322">
    <property type="component" value="Unassembled WGS sequence"/>
</dbReference>
<dbReference type="AlphaFoldDB" id="A0AAV5UV68"/>
<sequence length="79" mass="9357">DDIKLQWATRLLTNCKVRKTSLLFDRDSLIYLDRIPELMRHIQCGHVQFDLLNTRQYRMIDPFKSELLIAQLCTAGVTY</sequence>
<evidence type="ECO:0000313" key="2">
    <source>
        <dbReference type="Proteomes" id="UP001432322"/>
    </source>
</evidence>
<feature type="non-terminal residue" evidence="1">
    <location>
        <position position="79"/>
    </location>
</feature>
<name>A0AAV5UV68_9BILA</name>
<accession>A0AAV5UV68</accession>
<comment type="caution">
    <text evidence="1">The sequence shown here is derived from an EMBL/GenBank/DDBJ whole genome shotgun (WGS) entry which is preliminary data.</text>
</comment>
<protein>
    <submittedName>
        <fullName evidence="1">Uncharacterized protein</fullName>
    </submittedName>
</protein>
<proteinExistence type="predicted"/>
<reference evidence="1" key="1">
    <citation type="submission" date="2023-10" db="EMBL/GenBank/DDBJ databases">
        <title>Genome assembly of Pristionchus species.</title>
        <authorList>
            <person name="Yoshida K."/>
            <person name="Sommer R.J."/>
        </authorList>
    </citation>
    <scope>NUCLEOTIDE SEQUENCE</scope>
    <source>
        <strain evidence="1">RS5133</strain>
    </source>
</reference>
<dbReference type="EMBL" id="BTSY01000001">
    <property type="protein sequence ID" value="GMT10045.1"/>
    <property type="molecule type" value="Genomic_DNA"/>
</dbReference>
<gene>
    <name evidence="1" type="ORF">PFISCL1PPCAC_1342</name>
</gene>